<evidence type="ECO:0000313" key="3">
    <source>
        <dbReference type="Proteomes" id="UP001160148"/>
    </source>
</evidence>
<gene>
    <name evidence="2" type="ORF">MEUPH1_LOCUS19637</name>
</gene>
<reference evidence="2 3" key="1">
    <citation type="submission" date="2023-01" db="EMBL/GenBank/DDBJ databases">
        <authorList>
            <person name="Whitehead M."/>
        </authorList>
    </citation>
    <scope>NUCLEOTIDE SEQUENCE [LARGE SCALE GENOMIC DNA]</scope>
</reference>
<dbReference type="AlphaFoldDB" id="A0AAV0XB25"/>
<evidence type="ECO:0000256" key="1">
    <source>
        <dbReference type="SAM" id="MobiDB-lite"/>
    </source>
</evidence>
<sequence>MGDAEDPPRDANQPLRVDEAPEEDQHYYEKLLTHLQTFLPFLTQVINNSELLGILPDRVSKLQYLYELVDSKRLSPGRLKTCKKVFYDLYGNYSNPLNYYLPPDFKTSWMHEPKLNDEENNVSSSEVRCISNKSNQNQIVSLNFPIKYQYQVLVMKKW</sequence>
<organism evidence="2 3">
    <name type="scientific">Macrosiphum euphorbiae</name>
    <name type="common">potato aphid</name>
    <dbReference type="NCBI Taxonomy" id="13131"/>
    <lineage>
        <taxon>Eukaryota</taxon>
        <taxon>Metazoa</taxon>
        <taxon>Ecdysozoa</taxon>
        <taxon>Arthropoda</taxon>
        <taxon>Hexapoda</taxon>
        <taxon>Insecta</taxon>
        <taxon>Pterygota</taxon>
        <taxon>Neoptera</taxon>
        <taxon>Paraneoptera</taxon>
        <taxon>Hemiptera</taxon>
        <taxon>Sternorrhyncha</taxon>
        <taxon>Aphidomorpha</taxon>
        <taxon>Aphidoidea</taxon>
        <taxon>Aphididae</taxon>
        <taxon>Macrosiphini</taxon>
        <taxon>Macrosiphum</taxon>
    </lineage>
</organism>
<comment type="caution">
    <text evidence="2">The sequence shown here is derived from an EMBL/GenBank/DDBJ whole genome shotgun (WGS) entry which is preliminary data.</text>
</comment>
<protein>
    <submittedName>
        <fullName evidence="2">Uncharacterized protein</fullName>
    </submittedName>
</protein>
<feature type="region of interest" description="Disordered" evidence="1">
    <location>
        <begin position="1"/>
        <end position="23"/>
    </location>
</feature>
<dbReference type="EMBL" id="CARXXK010000004">
    <property type="protein sequence ID" value="CAI6364856.1"/>
    <property type="molecule type" value="Genomic_DNA"/>
</dbReference>
<accession>A0AAV0XB25</accession>
<evidence type="ECO:0000313" key="2">
    <source>
        <dbReference type="EMBL" id="CAI6364856.1"/>
    </source>
</evidence>
<name>A0AAV0XB25_9HEMI</name>
<dbReference type="Proteomes" id="UP001160148">
    <property type="component" value="Unassembled WGS sequence"/>
</dbReference>
<proteinExistence type="predicted"/>
<keyword evidence="3" id="KW-1185">Reference proteome</keyword>